<keyword evidence="7" id="KW-1185">Reference proteome</keyword>
<dbReference type="UniPathway" id="UPA00143"/>
<dbReference type="InterPro" id="IPR011333">
    <property type="entry name" value="SKP1/BTB/POZ_sf"/>
</dbReference>
<dbReference type="GO" id="GO:0003779">
    <property type="term" value="F:actin binding"/>
    <property type="evidence" value="ECO:0007669"/>
    <property type="project" value="UniProtKB-KW"/>
</dbReference>
<evidence type="ECO:0000256" key="4">
    <source>
        <dbReference type="ARBA" id="ARBA00043912"/>
    </source>
</evidence>
<dbReference type="Gene3D" id="2.120.10.80">
    <property type="entry name" value="Kelch-type beta propeller"/>
    <property type="match status" value="2"/>
</dbReference>
<reference evidence="6 7" key="1">
    <citation type="journal article" date="2018" name="Gigascience">
        <title>Genomes of trombidid mites reveal novel predicted allergens and laterally-transferred genes associated with secondary metabolism.</title>
        <authorList>
            <person name="Dong X."/>
            <person name="Chaisiri K."/>
            <person name="Xia D."/>
            <person name="Armstrong S.D."/>
            <person name="Fang Y."/>
            <person name="Donnelly M.J."/>
            <person name="Kadowaki T."/>
            <person name="McGarry J.W."/>
            <person name="Darby A.C."/>
            <person name="Makepeace B.L."/>
        </authorList>
    </citation>
    <scope>NUCLEOTIDE SEQUENCE [LARGE SCALE GENOMIC DNA]</scope>
    <source>
        <strain evidence="6">UoL-WK</strain>
    </source>
</reference>
<dbReference type="STRING" id="1965070.A0A3S3QAV8"/>
<evidence type="ECO:0000256" key="2">
    <source>
        <dbReference type="ARBA" id="ARBA00022441"/>
    </source>
</evidence>
<dbReference type="AlphaFoldDB" id="A0A3S3QAV8"/>
<dbReference type="InterPro" id="IPR011705">
    <property type="entry name" value="BACK"/>
</dbReference>
<dbReference type="GO" id="GO:0016567">
    <property type="term" value="P:protein ubiquitination"/>
    <property type="evidence" value="ECO:0007669"/>
    <property type="project" value="UniProtKB-UniPathway"/>
</dbReference>
<dbReference type="Gene3D" id="3.30.710.10">
    <property type="entry name" value="Potassium Channel Kv1.1, Chain A"/>
    <property type="match status" value="1"/>
</dbReference>
<accession>A0A3S3QAV8</accession>
<dbReference type="SUPFAM" id="SSF117281">
    <property type="entry name" value="Kelch motif"/>
    <property type="match status" value="2"/>
</dbReference>
<dbReference type="Pfam" id="PF07707">
    <property type="entry name" value="BACK"/>
    <property type="match status" value="1"/>
</dbReference>
<organism evidence="6 7">
    <name type="scientific">Dinothrombium tinctorium</name>
    <dbReference type="NCBI Taxonomy" id="1965070"/>
    <lineage>
        <taxon>Eukaryota</taxon>
        <taxon>Metazoa</taxon>
        <taxon>Ecdysozoa</taxon>
        <taxon>Arthropoda</taxon>
        <taxon>Chelicerata</taxon>
        <taxon>Arachnida</taxon>
        <taxon>Acari</taxon>
        <taxon>Acariformes</taxon>
        <taxon>Trombidiformes</taxon>
        <taxon>Prostigmata</taxon>
        <taxon>Anystina</taxon>
        <taxon>Parasitengona</taxon>
        <taxon>Trombidioidea</taxon>
        <taxon>Trombidiidae</taxon>
        <taxon>Dinothrombium</taxon>
    </lineage>
</organism>
<protein>
    <recommendedName>
        <fullName evidence="1">Kelch-like protein diablo</fullName>
    </recommendedName>
</protein>
<dbReference type="EMBL" id="NCKU01000139">
    <property type="protein sequence ID" value="RWS16981.1"/>
    <property type="molecule type" value="Genomic_DNA"/>
</dbReference>
<evidence type="ECO:0000259" key="5">
    <source>
        <dbReference type="SMART" id="SM00875"/>
    </source>
</evidence>
<proteinExistence type="predicted"/>
<name>A0A3S3QAV8_9ACAR</name>
<comment type="caution">
    <text evidence="6">The sequence shown here is derived from an EMBL/GenBank/DDBJ whole genome shotgun (WGS) entry which is preliminary data.</text>
</comment>
<dbReference type="Gene3D" id="1.25.40.420">
    <property type="match status" value="1"/>
</dbReference>
<dbReference type="InterPro" id="IPR017096">
    <property type="entry name" value="BTB-kelch_protein"/>
</dbReference>
<evidence type="ECO:0000313" key="7">
    <source>
        <dbReference type="Proteomes" id="UP000285301"/>
    </source>
</evidence>
<dbReference type="SMART" id="SM00875">
    <property type="entry name" value="BACK"/>
    <property type="match status" value="1"/>
</dbReference>
<dbReference type="Pfam" id="PF00651">
    <property type="entry name" value="BTB"/>
    <property type="match status" value="1"/>
</dbReference>
<dbReference type="SUPFAM" id="SSF54695">
    <property type="entry name" value="POZ domain"/>
    <property type="match status" value="1"/>
</dbReference>
<dbReference type="InterPro" id="IPR000210">
    <property type="entry name" value="BTB/POZ_dom"/>
</dbReference>
<dbReference type="Pfam" id="PF01344">
    <property type="entry name" value="Kelch_1"/>
    <property type="match status" value="6"/>
</dbReference>
<dbReference type="PANTHER" id="PTHR45632:SF3">
    <property type="entry name" value="KELCH-LIKE PROTEIN 32"/>
    <property type="match status" value="1"/>
</dbReference>
<feature type="domain" description="BACK" evidence="5">
    <location>
        <begin position="169"/>
        <end position="271"/>
    </location>
</feature>
<evidence type="ECO:0000313" key="6">
    <source>
        <dbReference type="EMBL" id="RWS16981.1"/>
    </source>
</evidence>
<keyword evidence="2" id="KW-0880">Kelch repeat</keyword>
<dbReference type="Proteomes" id="UP000285301">
    <property type="component" value="Unassembled WGS sequence"/>
</dbReference>
<sequence length="627" mass="72116">MSNIEKAESIKKINEERIETIVINKKKRGAFDWQLYSDRTKVLKQLKANNRFVDAMLITEDGGSEMVHFPVISTLGKKWTEILYSHKDSQTVEVHDDISGTSTTLAKILVPHIDKHVLKVLVDCAYSGVISADKHAIWKILKIAEEYEMSEVIQACCTYLVYNLNRDNCVNLLQIGLKYHHKLRTAAWNVIKSQFEAIVEQCESFPKLSLEQLEMLLEDDHLCIRSEKSCWLAIKRWTSVDIPGRTQHLPQLLRTLRFARISQEYLSEQIYKDPLLDEPAKSVVQEMIKRLNEESKKMKLDGFGMPVSTTQKHMKPRIPNEVVFAIGGWLEGVPTTLVETYDIRTNKWFQAKTSHHFPRAYHGTQILHGIIYIIGGTNGSDILSTVHCYDPVMDKWYQRANMYEQRCYVSTAILNHEIYAMGGHNGVQRVRTVEKYDHKTNQWRKVEEMNLARSDASAAVYQDKIYIAGGLNDQIIENSVEMYNSEDSTWTFIQPMNSPRTSLLLLSYTDCLYALGGNSGFERLSSVEKYDFKTRNWTYIANMTSRRSTFSGCIIEGKMMVVGGYNGHTPINKVEMYDFSTQQWTEMNSMKYDRSGLSICVTHGLSNNKEFTYLGQKSKSDKHKSTK</sequence>
<keyword evidence="3" id="KW-0677">Repeat</keyword>
<dbReference type="InterPro" id="IPR006652">
    <property type="entry name" value="Kelch_1"/>
</dbReference>
<dbReference type="InterPro" id="IPR015915">
    <property type="entry name" value="Kelch-typ_b-propeller"/>
</dbReference>
<evidence type="ECO:0000256" key="1">
    <source>
        <dbReference type="ARBA" id="ARBA00013699"/>
    </source>
</evidence>
<dbReference type="SMART" id="SM00612">
    <property type="entry name" value="Kelch"/>
    <property type="match status" value="6"/>
</dbReference>
<comment type="function">
    <text evidence="4">Probable substrate-specific adapter of an E3 ubiquitin-protein ligase complex which mediates the ubiquitination and subsequent proteasomal degradation of target proteins. May have a role in synapse differentiation and growth.</text>
</comment>
<gene>
    <name evidence="6" type="ORF">B4U79_06558</name>
</gene>
<dbReference type="PIRSF" id="PIRSF037037">
    <property type="entry name" value="Kelch-like_protein_gigaxonin"/>
    <property type="match status" value="1"/>
</dbReference>
<evidence type="ECO:0000256" key="3">
    <source>
        <dbReference type="ARBA" id="ARBA00022737"/>
    </source>
</evidence>
<dbReference type="PANTHER" id="PTHR45632">
    <property type="entry name" value="LD33804P"/>
    <property type="match status" value="1"/>
</dbReference>
<dbReference type="OrthoDB" id="191037at2759"/>